<feature type="compositionally biased region" description="Pro residues" evidence="3">
    <location>
        <begin position="480"/>
        <end position="492"/>
    </location>
</feature>
<evidence type="ECO:0000313" key="4">
    <source>
        <dbReference type="EMBL" id="KAI7798100.1"/>
    </source>
</evidence>
<evidence type="ECO:0000256" key="1">
    <source>
        <dbReference type="ARBA" id="ARBA00004498"/>
    </source>
</evidence>
<feature type="compositionally biased region" description="Basic and acidic residues" evidence="3">
    <location>
        <begin position="183"/>
        <end position="197"/>
    </location>
</feature>
<keyword evidence="5" id="KW-1185">Reference proteome</keyword>
<gene>
    <name evidence="4" type="ORF">IRJ41_021358</name>
</gene>
<protein>
    <submittedName>
        <fullName evidence="4">Collagen alpha-1XXVII chain-like</fullName>
    </submittedName>
</protein>
<dbReference type="GO" id="GO:0005615">
    <property type="term" value="C:extracellular space"/>
    <property type="evidence" value="ECO:0007669"/>
    <property type="project" value="TreeGrafter"/>
</dbReference>
<feature type="compositionally biased region" description="Basic and acidic residues" evidence="3">
    <location>
        <begin position="325"/>
        <end position="334"/>
    </location>
</feature>
<dbReference type="InterPro" id="IPR008160">
    <property type="entry name" value="Collagen"/>
</dbReference>
<proteinExistence type="predicted"/>
<comment type="subcellular location">
    <subcellularLocation>
        <location evidence="1">Secreted</location>
        <location evidence="1">Extracellular space</location>
        <location evidence="1">Extracellular matrix</location>
    </subcellularLocation>
</comment>
<dbReference type="InterPro" id="IPR050149">
    <property type="entry name" value="Collagen_superfamily"/>
</dbReference>
<keyword evidence="2" id="KW-0272">Extracellular matrix</keyword>
<feature type="region of interest" description="Disordered" evidence="3">
    <location>
        <begin position="83"/>
        <end position="105"/>
    </location>
</feature>
<dbReference type="AlphaFoldDB" id="A0A9W7TG65"/>
<feature type="compositionally biased region" description="Basic and acidic residues" evidence="3">
    <location>
        <begin position="343"/>
        <end position="363"/>
    </location>
</feature>
<reference evidence="4" key="1">
    <citation type="submission" date="2021-02" db="EMBL/GenBank/DDBJ databases">
        <title>Comparative genomics reveals that relaxation of natural selection precedes convergent phenotypic evolution of cavefish.</title>
        <authorList>
            <person name="Peng Z."/>
        </authorList>
    </citation>
    <scope>NUCLEOTIDE SEQUENCE</scope>
    <source>
        <tissue evidence="4">Muscle</tissue>
    </source>
</reference>
<organism evidence="4 5">
    <name type="scientific">Triplophysa rosa</name>
    <name type="common">Cave loach</name>
    <dbReference type="NCBI Taxonomy" id="992332"/>
    <lineage>
        <taxon>Eukaryota</taxon>
        <taxon>Metazoa</taxon>
        <taxon>Chordata</taxon>
        <taxon>Craniata</taxon>
        <taxon>Vertebrata</taxon>
        <taxon>Euteleostomi</taxon>
        <taxon>Actinopterygii</taxon>
        <taxon>Neopterygii</taxon>
        <taxon>Teleostei</taxon>
        <taxon>Ostariophysi</taxon>
        <taxon>Cypriniformes</taxon>
        <taxon>Nemacheilidae</taxon>
        <taxon>Triplophysa</taxon>
    </lineage>
</organism>
<dbReference type="PANTHER" id="PTHR24023">
    <property type="entry name" value="COLLAGEN ALPHA"/>
    <property type="match status" value="1"/>
</dbReference>
<feature type="region of interest" description="Disordered" evidence="3">
    <location>
        <begin position="177"/>
        <end position="197"/>
    </location>
</feature>
<feature type="compositionally biased region" description="Polar residues" evidence="3">
    <location>
        <begin position="376"/>
        <end position="389"/>
    </location>
</feature>
<evidence type="ECO:0000256" key="2">
    <source>
        <dbReference type="ARBA" id="ARBA00022530"/>
    </source>
</evidence>
<evidence type="ECO:0000313" key="5">
    <source>
        <dbReference type="Proteomes" id="UP001059041"/>
    </source>
</evidence>
<sequence length="617" mass="66296">MQNTEALLKLLCCVEDDLLGNPDDADVVQSLSTSAAVTQTEDQDITLKTDTANNNYQCLHMMSLPVPGTLSNSQSQSRLIESALPSDPDQGKEQTLTKPPESALRCSFNATRETPAEWTKSSGSAQPTPTTQSFVFPETTDMLDPELKFEPVTNVRNTDLKPATFHVLQAKTSLEMSTNVRSETAEVKDQPTERPELTDFKNNTEFTFVTSMKRKEISRTEHSVTNVYPTHALDTASDVSRKKSAEDSITTAIDSPQNWTTVTVETSTGSTLVNKVWSREKKTEIRATRGPTTLRQKHPLAITQQAPFHQPEGPSVEQEQISSAPREREEKMNTDDSPQVSQEEPKHKSIPDPKTAGSDESKSDCYSGDTAACPQRPTTAPANQMQRNTIIHRPGFRGPRGYPGPSGLPGPSGEKGDKGYAGVMGRTGPTGHRGPIGPPGMPAIIIWKTSEEEWQAFKKKKFYKNLVSSWPRVKGLQGPLGPPGDPGPPGPSGIPGKQGKKGEPGKIGRIGPVGMPGPPGRPGREGTPGNDGDISLPGPPGVDGPKGFEGEKGIKGEMGEWGDIGEPGPHGNKGKKGQKGNKGKQGHAGVTGYIVSWTILMLQPHFGKDFGGLDGVV</sequence>
<keyword evidence="2" id="KW-0964">Secreted</keyword>
<dbReference type="Pfam" id="PF01391">
    <property type="entry name" value="Collagen"/>
    <property type="match status" value="3"/>
</dbReference>
<dbReference type="GO" id="GO:0031012">
    <property type="term" value="C:extracellular matrix"/>
    <property type="evidence" value="ECO:0007669"/>
    <property type="project" value="TreeGrafter"/>
</dbReference>
<dbReference type="PANTHER" id="PTHR24023:SF1082">
    <property type="entry name" value="COLLAGEN TRIPLE HELIX REPEAT"/>
    <property type="match status" value="1"/>
</dbReference>
<feature type="region of interest" description="Disordered" evidence="3">
    <location>
        <begin position="474"/>
        <end position="587"/>
    </location>
</feature>
<keyword evidence="4" id="KW-0176">Collagen</keyword>
<feature type="compositionally biased region" description="Basic and acidic residues" evidence="3">
    <location>
        <begin position="546"/>
        <end position="558"/>
    </location>
</feature>
<comment type="caution">
    <text evidence="4">The sequence shown here is derived from an EMBL/GenBank/DDBJ whole genome shotgun (WGS) entry which is preliminary data.</text>
</comment>
<evidence type="ECO:0000256" key="3">
    <source>
        <dbReference type="SAM" id="MobiDB-lite"/>
    </source>
</evidence>
<feature type="compositionally biased region" description="Basic residues" evidence="3">
    <location>
        <begin position="572"/>
        <end position="585"/>
    </location>
</feature>
<dbReference type="Proteomes" id="UP001059041">
    <property type="component" value="Linkage Group LG17"/>
</dbReference>
<accession>A0A9W7TG65</accession>
<feature type="compositionally biased region" description="Low complexity" evidence="3">
    <location>
        <begin position="396"/>
        <end position="412"/>
    </location>
</feature>
<dbReference type="GO" id="GO:0005581">
    <property type="term" value="C:collagen trimer"/>
    <property type="evidence" value="ECO:0007669"/>
    <property type="project" value="UniProtKB-KW"/>
</dbReference>
<feature type="region of interest" description="Disordered" evidence="3">
    <location>
        <begin position="305"/>
        <end position="419"/>
    </location>
</feature>
<name>A0A9W7TG65_TRIRA</name>
<dbReference type="EMBL" id="JAFHDT010000017">
    <property type="protein sequence ID" value="KAI7798100.1"/>
    <property type="molecule type" value="Genomic_DNA"/>
</dbReference>